<dbReference type="PROSITE" id="PS00237">
    <property type="entry name" value="G_PROTEIN_RECEP_F1_1"/>
    <property type="match status" value="1"/>
</dbReference>
<reference evidence="13 14" key="1">
    <citation type="submission" date="2019-09" db="EMBL/GenBank/DDBJ databases">
        <title>Bird 10,000 Genomes (B10K) Project - Family phase.</title>
        <authorList>
            <person name="Zhang G."/>
        </authorList>
    </citation>
    <scope>NUCLEOTIDE SEQUENCE [LARGE SCALE GENOMIC DNA]</scope>
    <source>
        <strain evidence="13">OUT-0059</strain>
        <tissue evidence="13">Muscle</tissue>
    </source>
</reference>
<comment type="subcellular location">
    <subcellularLocation>
        <location evidence="1">Cell membrane</location>
        <topology evidence="1">Multi-pass membrane protein</topology>
    </subcellularLocation>
</comment>
<dbReference type="GO" id="GO:0005886">
    <property type="term" value="C:plasma membrane"/>
    <property type="evidence" value="ECO:0007669"/>
    <property type="project" value="UniProtKB-SubCell"/>
</dbReference>
<evidence type="ECO:0000256" key="9">
    <source>
        <dbReference type="RuleBase" id="RU000688"/>
    </source>
</evidence>
<keyword evidence="3 9" id="KW-0812">Transmembrane</keyword>
<dbReference type="PANTHER" id="PTHR22752">
    <property type="entry name" value="G PROTEIN-COUPLED RECEPTOR"/>
    <property type="match status" value="1"/>
</dbReference>
<dbReference type="Gene3D" id="1.20.1070.10">
    <property type="entry name" value="Rhodopsin 7-helix transmembrane proteins"/>
    <property type="match status" value="1"/>
</dbReference>
<keyword evidence="6 11" id="KW-0472">Membrane</keyword>
<feature type="transmembrane region" description="Helical" evidence="11">
    <location>
        <begin position="75"/>
        <end position="95"/>
    </location>
</feature>
<feature type="non-terminal residue" evidence="13">
    <location>
        <position position="384"/>
    </location>
</feature>
<evidence type="ECO:0000256" key="4">
    <source>
        <dbReference type="ARBA" id="ARBA00022989"/>
    </source>
</evidence>
<dbReference type="Proteomes" id="UP000551443">
    <property type="component" value="Unassembled WGS sequence"/>
</dbReference>
<feature type="domain" description="G-protein coupled receptors family 1 profile" evidence="12">
    <location>
        <begin position="20"/>
        <end position="301"/>
    </location>
</feature>
<dbReference type="PRINTS" id="PR00237">
    <property type="entry name" value="GPCRRHODOPSN"/>
</dbReference>
<evidence type="ECO:0000256" key="10">
    <source>
        <dbReference type="SAM" id="MobiDB-lite"/>
    </source>
</evidence>
<feature type="transmembrane region" description="Helical" evidence="11">
    <location>
        <begin position="285"/>
        <end position="304"/>
    </location>
</feature>
<feature type="region of interest" description="Disordered" evidence="10">
    <location>
        <begin position="347"/>
        <end position="384"/>
    </location>
</feature>
<comment type="similarity">
    <text evidence="9">Belongs to the G-protein coupled receptor 1 family.</text>
</comment>
<dbReference type="GO" id="GO:0004930">
    <property type="term" value="F:G protein-coupled receptor activity"/>
    <property type="evidence" value="ECO:0007669"/>
    <property type="project" value="UniProtKB-KW"/>
</dbReference>
<evidence type="ECO:0000256" key="6">
    <source>
        <dbReference type="ARBA" id="ARBA00023136"/>
    </source>
</evidence>
<keyword evidence="8 9" id="KW-0807">Transducer</keyword>
<feature type="non-terminal residue" evidence="13">
    <location>
        <position position="1"/>
    </location>
</feature>
<evidence type="ECO:0000256" key="3">
    <source>
        <dbReference type="ARBA" id="ARBA00022692"/>
    </source>
</evidence>
<feature type="region of interest" description="Disordered" evidence="10">
    <location>
        <begin position="203"/>
        <end position="242"/>
    </location>
</feature>
<dbReference type="AlphaFoldDB" id="A0A7L3PN80"/>
<dbReference type="Pfam" id="PF00001">
    <property type="entry name" value="7tm_1"/>
    <property type="match status" value="1"/>
</dbReference>
<evidence type="ECO:0000259" key="12">
    <source>
        <dbReference type="PROSITE" id="PS50262"/>
    </source>
</evidence>
<dbReference type="GO" id="GO:0005768">
    <property type="term" value="C:endosome"/>
    <property type="evidence" value="ECO:0007669"/>
    <property type="project" value="TreeGrafter"/>
</dbReference>
<evidence type="ECO:0000256" key="7">
    <source>
        <dbReference type="ARBA" id="ARBA00023170"/>
    </source>
</evidence>
<name>A0A7L3PN80_9DEND</name>
<feature type="transmembrane region" description="Helical" evidence="11">
    <location>
        <begin position="37"/>
        <end position="55"/>
    </location>
</feature>
<dbReference type="CDD" id="cd15220">
    <property type="entry name" value="7tmA_GPR61_GPR62-like"/>
    <property type="match status" value="1"/>
</dbReference>
<evidence type="ECO:0000256" key="1">
    <source>
        <dbReference type="ARBA" id="ARBA00004651"/>
    </source>
</evidence>
<keyword evidence="14" id="KW-1185">Reference proteome</keyword>
<dbReference type="InterPro" id="IPR000276">
    <property type="entry name" value="GPCR_Rhodpsn"/>
</dbReference>
<evidence type="ECO:0000256" key="11">
    <source>
        <dbReference type="SAM" id="Phobius"/>
    </source>
</evidence>
<keyword evidence="7 9" id="KW-0675">Receptor</keyword>
<evidence type="ECO:0000256" key="8">
    <source>
        <dbReference type="ARBA" id="ARBA00023224"/>
    </source>
</evidence>
<dbReference type="EMBL" id="VZUH01065442">
    <property type="protein sequence ID" value="NXU92764.1"/>
    <property type="molecule type" value="Genomic_DNA"/>
</dbReference>
<sequence>AARSVGLLFMVLLDVTALVGNAAVMGVIARTPALRKFAFVFHLCLVGFVAALTLMPLEMLVGSAALASPGLCRAYLFLSVCLTCACVLSISTVTLERYYSVLHPLRYEVRMTPALVAGVLAGVWLKAVATSVVPVLGWLSPERPPSPGAHGCSLQWSRGASCKVFVVFFAAFYFALPLLLLVVTYCGMFRVARVAAAHHGPPPTWLETPPARRRSASLSSRSTMVTPSGGAPRSTPHRTLGPGGKAAAVPLAVGGQFVLCWLPYFSFQLYTALGARDAGGPAESVVTWLGFCCFTSNPFFYGCLNRQIRGELGRLLACLLKQPPDEGLGLPSREGSIQENFLQFLQSTGRPPELPPGTPGSRRDLQPTPGTPGSKQDLPPSAGP</sequence>
<evidence type="ECO:0000256" key="2">
    <source>
        <dbReference type="ARBA" id="ARBA00022475"/>
    </source>
</evidence>
<dbReference type="SUPFAM" id="SSF81321">
    <property type="entry name" value="Family A G protein-coupled receptor-like"/>
    <property type="match status" value="1"/>
</dbReference>
<feature type="transmembrane region" description="Helical" evidence="11">
    <location>
        <begin position="246"/>
        <end position="265"/>
    </location>
</feature>
<proteinExistence type="inferred from homology"/>
<dbReference type="InterPro" id="IPR017452">
    <property type="entry name" value="GPCR_Rhodpsn_7TM"/>
</dbReference>
<feature type="transmembrane region" description="Helical" evidence="11">
    <location>
        <begin position="164"/>
        <end position="183"/>
    </location>
</feature>
<evidence type="ECO:0000313" key="14">
    <source>
        <dbReference type="Proteomes" id="UP000551443"/>
    </source>
</evidence>
<protein>
    <submittedName>
        <fullName evidence="13">GPR61 protein</fullName>
    </submittedName>
</protein>
<feature type="transmembrane region" description="Helical" evidence="11">
    <location>
        <begin position="115"/>
        <end position="139"/>
    </location>
</feature>
<organism evidence="13 14">
    <name type="scientific">Xiphorhynchus elegans</name>
    <name type="common">elegant woodcreeper</name>
    <dbReference type="NCBI Taxonomy" id="269412"/>
    <lineage>
        <taxon>Eukaryota</taxon>
        <taxon>Metazoa</taxon>
        <taxon>Chordata</taxon>
        <taxon>Craniata</taxon>
        <taxon>Vertebrata</taxon>
        <taxon>Euteleostomi</taxon>
        <taxon>Archelosauria</taxon>
        <taxon>Archosauria</taxon>
        <taxon>Dinosauria</taxon>
        <taxon>Saurischia</taxon>
        <taxon>Theropoda</taxon>
        <taxon>Coelurosauria</taxon>
        <taxon>Aves</taxon>
        <taxon>Neognathae</taxon>
        <taxon>Neoaves</taxon>
        <taxon>Telluraves</taxon>
        <taxon>Australaves</taxon>
        <taxon>Passeriformes</taxon>
        <taxon>Dendrocolaptidae</taxon>
        <taxon>Xiphorhynchus</taxon>
    </lineage>
</organism>
<dbReference type="PANTHER" id="PTHR22752:SF5">
    <property type="entry name" value="G-PROTEIN COUPLED RECEPTOR 61"/>
    <property type="match status" value="1"/>
</dbReference>
<keyword evidence="5 9" id="KW-0297">G-protein coupled receptor</keyword>
<evidence type="ECO:0000313" key="13">
    <source>
        <dbReference type="EMBL" id="NXU92764.1"/>
    </source>
</evidence>
<feature type="transmembrane region" description="Helical" evidence="11">
    <location>
        <begin position="6"/>
        <end position="28"/>
    </location>
</feature>
<dbReference type="PROSITE" id="PS50262">
    <property type="entry name" value="G_PROTEIN_RECEP_F1_2"/>
    <property type="match status" value="1"/>
</dbReference>
<keyword evidence="2" id="KW-1003">Cell membrane</keyword>
<accession>A0A7L3PN80</accession>
<dbReference type="GO" id="GO:0043235">
    <property type="term" value="C:receptor complex"/>
    <property type="evidence" value="ECO:0007669"/>
    <property type="project" value="TreeGrafter"/>
</dbReference>
<gene>
    <name evidence="13" type="primary">Gpr61</name>
    <name evidence="13" type="ORF">XIPELE_R13881</name>
</gene>
<comment type="caution">
    <text evidence="13">The sequence shown here is derived from an EMBL/GenBank/DDBJ whole genome shotgun (WGS) entry which is preliminary data.</text>
</comment>
<keyword evidence="4 11" id="KW-1133">Transmembrane helix</keyword>
<evidence type="ECO:0000256" key="5">
    <source>
        <dbReference type="ARBA" id="ARBA00023040"/>
    </source>
</evidence>